<evidence type="ECO:0000256" key="1">
    <source>
        <dbReference type="ARBA" id="ARBA00004123"/>
    </source>
</evidence>
<feature type="compositionally biased region" description="Polar residues" evidence="3">
    <location>
        <begin position="396"/>
        <end position="405"/>
    </location>
</feature>
<accession>G3T873</accession>
<reference evidence="5 6" key="1">
    <citation type="submission" date="2009-06" db="EMBL/GenBank/DDBJ databases">
        <title>The Genome Sequence of Loxodonta africana (African elephant).</title>
        <authorList>
            <person name="Di Palma F."/>
            <person name="Heiman D."/>
            <person name="Young S."/>
            <person name="Johnson J."/>
            <person name="Lander E.S."/>
            <person name="Lindblad-Toh K."/>
        </authorList>
    </citation>
    <scope>NUCLEOTIDE SEQUENCE [LARGE SCALE GENOMIC DNA]</scope>
    <source>
        <strain evidence="5 6">Isolate ISIS603380</strain>
    </source>
</reference>
<evidence type="ECO:0000259" key="4">
    <source>
        <dbReference type="PROSITE" id="PS51457"/>
    </source>
</evidence>
<dbReference type="SMART" id="SM01025">
    <property type="entry name" value="BEN"/>
    <property type="match status" value="2"/>
</dbReference>
<keyword evidence="6" id="KW-1185">Reference proteome</keyword>
<dbReference type="GO" id="GO:0005634">
    <property type="term" value="C:nucleus"/>
    <property type="evidence" value="ECO:0007669"/>
    <property type="project" value="UniProtKB-SubCell"/>
</dbReference>
<dbReference type="STRING" id="9785.ENSLAFP00000009862"/>
<dbReference type="PANTHER" id="PTHR47305:SF3">
    <property type="entry name" value="BEN DOMAIN-CONTAINING PROTEIN 2"/>
    <property type="match status" value="1"/>
</dbReference>
<protein>
    <recommendedName>
        <fullName evidence="4">BEN domain-containing protein</fullName>
    </recommendedName>
</protein>
<keyword evidence="2" id="KW-0539">Nucleus</keyword>
<dbReference type="AlphaFoldDB" id="G3T873"/>
<reference evidence="5" key="3">
    <citation type="submission" date="2025-09" db="UniProtKB">
        <authorList>
            <consortium name="Ensembl"/>
        </authorList>
    </citation>
    <scope>IDENTIFICATION</scope>
    <source>
        <strain evidence="5">Isolate ISIS603380</strain>
    </source>
</reference>
<evidence type="ECO:0000313" key="5">
    <source>
        <dbReference type="Ensembl" id="ENSLAFP00000009862.2"/>
    </source>
</evidence>
<dbReference type="GO" id="GO:0003677">
    <property type="term" value="F:DNA binding"/>
    <property type="evidence" value="ECO:0007669"/>
    <property type="project" value="InterPro"/>
</dbReference>
<dbReference type="InterPro" id="IPR018379">
    <property type="entry name" value="BEN_domain"/>
</dbReference>
<dbReference type="InParanoid" id="G3T873"/>
<dbReference type="GeneTree" id="ENSGT00940000163807"/>
<dbReference type="Proteomes" id="UP000007646">
    <property type="component" value="Unassembled WGS sequence"/>
</dbReference>
<reference evidence="5" key="2">
    <citation type="submission" date="2025-08" db="UniProtKB">
        <authorList>
            <consortium name="Ensembl"/>
        </authorList>
    </citation>
    <scope>IDENTIFICATION</scope>
    <source>
        <strain evidence="5">Isolate ISIS603380</strain>
    </source>
</reference>
<dbReference type="PROSITE" id="PS51457">
    <property type="entry name" value="BEN"/>
    <property type="match status" value="1"/>
</dbReference>
<evidence type="ECO:0000256" key="3">
    <source>
        <dbReference type="SAM" id="MobiDB-lite"/>
    </source>
</evidence>
<dbReference type="Ensembl" id="ENSLAFT00000011803.2">
    <property type="protein sequence ID" value="ENSLAFP00000009862.2"/>
    <property type="gene ID" value="ENSLAFG00000011802.2"/>
</dbReference>
<evidence type="ECO:0000313" key="6">
    <source>
        <dbReference type="Proteomes" id="UP000007646"/>
    </source>
</evidence>
<feature type="region of interest" description="Disordered" evidence="3">
    <location>
        <begin position="348"/>
        <end position="425"/>
    </location>
</feature>
<feature type="domain" description="BEN" evidence="4">
    <location>
        <begin position="249"/>
        <end position="346"/>
    </location>
</feature>
<name>G3T873_LOXAF</name>
<feature type="compositionally biased region" description="Low complexity" evidence="3">
    <location>
        <begin position="379"/>
        <end position="395"/>
    </location>
</feature>
<proteinExistence type="predicted"/>
<dbReference type="OMA" id="ETMNYPT"/>
<dbReference type="HOGENOM" id="CLU_014591_0_0_1"/>
<evidence type="ECO:0000256" key="2">
    <source>
        <dbReference type="ARBA" id="ARBA00023242"/>
    </source>
</evidence>
<dbReference type="PANTHER" id="PTHR47305">
    <property type="entry name" value="BEN DOMAIN-CONTAINING PROTEIN 2"/>
    <property type="match status" value="1"/>
</dbReference>
<sequence>KYFYNSDKPTVPKDTNHCNPDGNCHPSLPEQKRSTYAQTDLVGTSFQPAACPELQQPAFRESPPPPKIISARSLQPHFTGGNPYPCLAIMSYFFNEDAENNTNVSSARAAVGVPTAMLPQRQSSLANNPEIMNCSASLENSSGNTDTTLSSLCIPPNFESSTSLMQDTGMNYPPSLENNSDENTPSSSLCNLPNFVLLPVEILVEAETNKEDGSEVMNNPVLLENDSGQASSSALFCYPNYRGYLGDPKRNIKLLDTHLVEAQKKRTPKHAARYLVRHLFSKEVLICSSVGAGFQGLQPLDPNKLAAMREYLAASFPNCDLSEHGKDWRSCISGIRSLIRYCKANNPMSTKKHADRTQGPMNPDAPAAADPNDERDGSESSSQTSQQAAASETTENGASLRNSEATPGGVNEPSADSSGMPCENLEYFGNPHRNIQIPHSILDIAKSKSRPELSARYLIRNLFTDEVLMKSNVYGHPGHGIYALNYNKIAALRGLLHAECG</sequence>
<comment type="subcellular location">
    <subcellularLocation>
        <location evidence="1">Nucleus</location>
    </subcellularLocation>
</comment>
<dbReference type="Pfam" id="PF10523">
    <property type="entry name" value="BEN"/>
    <property type="match status" value="1"/>
</dbReference>
<organism evidence="5 6">
    <name type="scientific">Loxodonta africana</name>
    <name type="common">African elephant</name>
    <dbReference type="NCBI Taxonomy" id="9785"/>
    <lineage>
        <taxon>Eukaryota</taxon>
        <taxon>Metazoa</taxon>
        <taxon>Chordata</taxon>
        <taxon>Craniata</taxon>
        <taxon>Vertebrata</taxon>
        <taxon>Euteleostomi</taxon>
        <taxon>Mammalia</taxon>
        <taxon>Eutheria</taxon>
        <taxon>Afrotheria</taxon>
        <taxon>Proboscidea</taxon>
        <taxon>Elephantidae</taxon>
        <taxon>Loxodonta</taxon>
    </lineage>
</organism>
<feature type="region of interest" description="Disordered" evidence="3">
    <location>
        <begin position="1"/>
        <end position="34"/>
    </location>
</feature>
<dbReference type="eggNOG" id="ENOG502QW8J">
    <property type="taxonomic scope" value="Eukaryota"/>
</dbReference>